<evidence type="ECO:0000256" key="1">
    <source>
        <dbReference type="ARBA" id="ARBA00001941"/>
    </source>
</evidence>
<keyword evidence="4" id="KW-0479">Metal-binding</keyword>
<comment type="similarity">
    <text evidence="3">Belongs to the peptidase M20A family.</text>
</comment>
<dbReference type="FunCoup" id="G0EF08">
    <property type="interactions" value="98"/>
</dbReference>
<name>G0EF08_PYRF1</name>
<dbReference type="GeneID" id="11139513"/>
<accession>G0EF08</accession>
<dbReference type="InterPro" id="IPR011650">
    <property type="entry name" value="Peptidase_M20_dimer"/>
</dbReference>
<dbReference type="Proteomes" id="UP000001037">
    <property type="component" value="Chromosome"/>
</dbReference>
<dbReference type="OrthoDB" id="24854at2157"/>
<dbReference type="HOGENOM" id="CLU_021802_2_2_2"/>
<dbReference type="InterPro" id="IPR002933">
    <property type="entry name" value="Peptidase_M20"/>
</dbReference>
<dbReference type="InParanoid" id="G0EF08"/>
<dbReference type="KEGG" id="pfm:Pyrfu_1037"/>
<dbReference type="RefSeq" id="WP_014026582.1">
    <property type="nucleotide sequence ID" value="NC_015931.1"/>
</dbReference>
<dbReference type="Gene3D" id="3.30.70.360">
    <property type="match status" value="1"/>
</dbReference>
<evidence type="ECO:0000256" key="4">
    <source>
        <dbReference type="ARBA" id="ARBA00022723"/>
    </source>
</evidence>
<keyword evidence="6" id="KW-0862">Zinc</keyword>
<reference evidence="9 10" key="1">
    <citation type="journal article" date="2011" name="Stand. Genomic Sci.">
        <title>Complete genome sequence of the hyperthermophilic chemolithoautotroph Pyrolobus fumarii type strain (1A).</title>
        <authorList>
            <person name="Anderson I."/>
            <person name="Goker M."/>
            <person name="Nolan M."/>
            <person name="Lucas S."/>
            <person name="Hammon N."/>
            <person name="Deshpande S."/>
            <person name="Cheng J.F."/>
            <person name="Tapia R."/>
            <person name="Han C."/>
            <person name="Goodwin L."/>
            <person name="Pitluck S."/>
            <person name="Huntemann M."/>
            <person name="Liolios K."/>
            <person name="Ivanova N."/>
            <person name="Pagani I."/>
            <person name="Mavromatis K."/>
            <person name="Ovchinikova G."/>
            <person name="Pati A."/>
            <person name="Chen A."/>
            <person name="Palaniappan K."/>
            <person name="Land M."/>
            <person name="Hauser L."/>
            <person name="Brambilla E.M."/>
            <person name="Huber H."/>
            <person name="Yasawong M."/>
            <person name="Rohde M."/>
            <person name="Spring S."/>
            <person name="Abt B."/>
            <person name="Sikorski J."/>
            <person name="Wirth R."/>
            <person name="Detter J.C."/>
            <person name="Woyke T."/>
            <person name="Bristow J."/>
            <person name="Eisen J.A."/>
            <person name="Markowitz V."/>
            <person name="Hugenholtz P."/>
            <person name="Kyrpides N.C."/>
            <person name="Klenk H.P."/>
            <person name="Lapidus A."/>
        </authorList>
    </citation>
    <scope>NUCLEOTIDE SEQUENCE [LARGE SCALE GENOMIC DNA]</scope>
    <source>
        <strain evidence="10">DSM 11204 / 1A</strain>
    </source>
</reference>
<sequence length="410" mass="45964">MLDKLLSRIESLRGYAVELYKKLVPLKAIPPDFGGKGELRRAEALQEELERLGLHVERYDARDDRAEGGVRPNLVVKLGSGRPRLWIISHLDTVPEGDASLWKYPPYQATVVGDRVYGRGVEDNLQAVVSSLLLLRALSEEQTEPPITLMVAFVSDEEAGSRYGVRYLLEKTGVFRSGDWVLVPDYCSSDGSRIEVAEKHILWFKVVIEGRQVHASMPHEGLNAHRLGMMFNLELDKTLHEKFSGFDEVFEPPVSTFEPTKKEANVANINTVPGRDVVYWDCRVLPRYDLDDVIETVKSMAYWFALRSNAKIDVEVVMKDAAGEPTSPSHPLVRYLSESIREDRGIEPRPVGIGGGTVARYFRKRGMPAVVWQTCDATAHQPNEYAKIDNAVADARVFARLIFKLGGQSG</sequence>
<dbReference type="AlphaFoldDB" id="G0EF08"/>
<feature type="domain" description="Peptidase M20 dimerisation" evidence="8">
    <location>
        <begin position="197"/>
        <end position="300"/>
    </location>
</feature>
<dbReference type="PANTHER" id="PTHR43808:SF32">
    <property type="entry name" value="ARGE_DAPE-RELATED DEACYLASE"/>
    <property type="match status" value="1"/>
</dbReference>
<comment type="cofactor">
    <cofactor evidence="2">
        <name>Zn(2+)</name>
        <dbReference type="ChEBI" id="CHEBI:29105"/>
    </cofactor>
</comment>
<dbReference type="Pfam" id="PF01546">
    <property type="entry name" value="Peptidase_M20"/>
    <property type="match status" value="1"/>
</dbReference>
<proteinExistence type="inferred from homology"/>
<dbReference type="Pfam" id="PF07687">
    <property type="entry name" value="M20_dimer"/>
    <property type="match status" value="1"/>
</dbReference>
<organism evidence="9 10">
    <name type="scientific">Pyrolobus fumarii (strain DSM 11204 / 1A)</name>
    <dbReference type="NCBI Taxonomy" id="694429"/>
    <lineage>
        <taxon>Archaea</taxon>
        <taxon>Thermoproteota</taxon>
        <taxon>Thermoprotei</taxon>
        <taxon>Desulfurococcales</taxon>
        <taxon>Pyrodictiaceae</taxon>
        <taxon>Pyrolobus</taxon>
    </lineage>
</organism>
<dbReference type="Gene3D" id="3.40.630.10">
    <property type="entry name" value="Zn peptidases"/>
    <property type="match status" value="2"/>
</dbReference>
<evidence type="ECO:0000259" key="8">
    <source>
        <dbReference type="Pfam" id="PF07687"/>
    </source>
</evidence>
<dbReference type="NCBIfam" id="TIGR01910">
    <property type="entry name" value="DapE-ArgE"/>
    <property type="match status" value="1"/>
</dbReference>
<dbReference type="InterPro" id="IPR050072">
    <property type="entry name" value="Peptidase_M20A"/>
</dbReference>
<dbReference type="SUPFAM" id="SSF53187">
    <property type="entry name" value="Zn-dependent exopeptidases"/>
    <property type="match status" value="1"/>
</dbReference>
<dbReference type="STRING" id="694429.Pyrfu_1037"/>
<dbReference type="PANTHER" id="PTHR43808">
    <property type="entry name" value="ACETYLORNITHINE DEACETYLASE"/>
    <property type="match status" value="1"/>
</dbReference>
<dbReference type="InterPro" id="IPR036264">
    <property type="entry name" value="Bact_exopeptidase_dim_dom"/>
</dbReference>
<dbReference type="NCBIfam" id="NF010589">
    <property type="entry name" value="PRK13983.1"/>
    <property type="match status" value="1"/>
</dbReference>
<comment type="cofactor">
    <cofactor evidence="1">
        <name>Co(2+)</name>
        <dbReference type="ChEBI" id="CHEBI:48828"/>
    </cofactor>
</comment>
<evidence type="ECO:0000256" key="6">
    <source>
        <dbReference type="ARBA" id="ARBA00022833"/>
    </source>
</evidence>
<evidence type="ECO:0000256" key="3">
    <source>
        <dbReference type="ARBA" id="ARBA00006247"/>
    </source>
</evidence>
<keyword evidence="5" id="KW-0378">Hydrolase</keyword>
<gene>
    <name evidence="9" type="ordered locus">Pyrfu_1037</name>
</gene>
<dbReference type="eggNOG" id="arCOG01107">
    <property type="taxonomic scope" value="Archaea"/>
</dbReference>
<keyword evidence="10" id="KW-1185">Reference proteome</keyword>
<dbReference type="EMBL" id="CP002838">
    <property type="protein sequence ID" value="AEM38905.1"/>
    <property type="molecule type" value="Genomic_DNA"/>
</dbReference>
<dbReference type="SUPFAM" id="SSF55031">
    <property type="entry name" value="Bacterial exopeptidase dimerisation domain"/>
    <property type="match status" value="1"/>
</dbReference>
<evidence type="ECO:0000313" key="10">
    <source>
        <dbReference type="Proteomes" id="UP000001037"/>
    </source>
</evidence>
<protein>
    <submittedName>
        <fullName evidence="9">Acetylornithine deacetylase or succinyl-diaminopimelate desuccinylase</fullName>
    </submittedName>
</protein>
<dbReference type="GO" id="GO:0016787">
    <property type="term" value="F:hydrolase activity"/>
    <property type="evidence" value="ECO:0007669"/>
    <property type="project" value="UniProtKB-KW"/>
</dbReference>
<evidence type="ECO:0000313" key="9">
    <source>
        <dbReference type="EMBL" id="AEM38905.1"/>
    </source>
</evidence>
<evidence type="ECO:0000256" key="2">
    <source>
        <dbReference type="ARBA" id="ARBA00001947"/>
    </source>
</evidence>
<dbReference type="InterPro" id="IPR010182">
    <property type="entry name" value="ArgE/DapE"/>
</dbReference>
<evidence type="ECO:0000256" key="7">
    <source>
        <dbReference type="ARBA" id="ARBA00023285"/>
    </source>
</evidence>
<evidence type="ECO:0000256" key="5">
    <source>
        <dbReference type="ARBA" id="ARBA00022801"/>
    </source>
</evidence>
<dbReference type="GO" id="GO:0046872">
    <property type="term" value="F:metal ion binding"/>
    <property type="evidence" value="ECO:0007669"/>
    <property type="project" value="UniProtKB-KW"/>
</dbReference>
<keyword evidence="7" id="KW-0170">Cobalt</keyword>